<proteinExistence type="predicted"/>
<dbReference type="RefSeq" id="WP_184095348.1">
    <property type="nucleotide sequence ID" value="NZ_AP023367.1"/>
</dbReference>
<dbReference type="KEGG" id="acel:acsn021_06070"/>
<evidence type="ECO:0000313" key="2">
    <source>
        <dbReference type="Proteomes" id="UP000515561"/>
    </source>
</evidence>
<dbReference type="AlphaFoldDB" id="A0A6S6R1Z9"/>
<accession>A0A6S6R1Z9</accession>
<gene>
    <name evidence="1" type="ORF">acsn021_06070</name>
</gene>
<dbReference type="Proteomes" id="UP000515561">
    <property type="component" value="Chromosome"/>
</dbReference>
<evidence type="ECO:0000313" key="1">
    <source>
        <dbReference type="EMBL" id="BCJ93038.1"/>
    </source>
</evidence>
<keyword evidence="2" id="KW-1185">Reference proteome</keyword>
<organism evidence="1 2">
    <name type="scientific">Anaerocolumna cellulosilytica</name>
    <dbReference type="NCBI Taxonomy" id="433286"/>
    <lineage>
        <taxon>Bacteria</taxon>
        <taxon>Bacillati</taxon>
        <taxon>Bacillota</taxon>
        <taxon>Clostridia</taxon>
        <taxon>Lachnospirales</taxon>
        <taxon>Lachnospiraceae</taxon>
        <taxon>Anaerocolumna</taxon>
    </lineage>
</organism>
<name>A0A6S6R1Z9_9FIRM</name>
<dbReference type="EMBL" id="AP023367">
    <property type="protein sequence ID" value="BCJ93038.1"/>
    <property type="molecule type" value="Genomic_DNA"/>
</dbReference>
<reference evidence="1 2" key="1">
    <citation type="journal article" date="2016" name="Int. J. Syst. Evol. Microbiol.">
        <title>Descriptions of Anaerotaenia torta gen. nov., sp. nov. and Anaerocolumna cellulosilytica gen. nov., sp. nov. isolated from a methanogenic reactor of cattle waste.</title>
        <authorList>
            <person name="Uek A."/>
            <person name="Ohtaki Y."/>
            <person name="Kaku N."/>
            <person name="Ueki K."/>
        </authorList>
    </citation>
    <scope>NUCLEOTIDE SEQUENCE [LARGE SCALE GENOMIC DNA]</scope>
    <source>
        <strain evidence="1 2">SN021</strain>
    </source>
</reference>
<sequence>MNYIWDMLIKAKKAGLRKEDITFLRAKVYSPYMELAFEELNSEFQDEKLVVEINPYYRYYNIFKNLFPPDFLEYEALRNVLFDLLMHHLADTDAYMGMNKTEFYKHFILEDIENGCFGQKLKESLTEFSEIEKQMLLERIIRLYKLGDSLQLLKETIHVIFRNSSIYINKQEKDEILIYLGERKNKAKEKKIQLILDFFLPVKYAIRIYWDKHFGIIDVKETMKIEEILLY</sequence>
<protein>
    <submittedName>
        <fullName evidence="1">Uncharacterized protein</fullName>
    </submittedName>
</protein>